<dbReference type="PANTHER" id="PTHR11774:SF4">
    <property type="entry name" value="GERANYLGERANYL TRANSFERASE TYPE-1 SUBUNIT BETA"/>
    <property type="match status" value="1"/>
</dbReference>
<keyword evidence="3" id="KW-0637">Prenyltransferase</keyword>
<accession>A0A367L3S3</accession>
<reference evidence="9 10" key="1">
    <citation type="journal article" date="2015" name="BMC Genomics">
        <title>Insights from the genome of Ophiocordyceps polyrhachis-furcata to pathogenicity and host specificity in insect fungi.</title>
        <authorList>
            <person name="Wichadakul D."/>
            <person name="Kobmoo N."/>
            <person name="Ingsriswang S."/>
            <person name="Tangphatsornruang S."/>
            <person name="Chantasingh D."/>
            <person name="Luangsa-ard J.J."/>
            <person name="Eurwilaichitr L."/>
        </authorList>
    </citation>
    <scope>NUCLEOTIDE SEQUENCE [LARGE SCALE GENOMIC DNA]</scope>
    <source>
        <strain evidence="9 10">BCC 54312</strain>
    </source>
</reference>
<keyword evidence="4" id="KW-0808">Transferase</keyword>
<dbReference type="PANTHER" id="PTHR11774">
    <property type="entry name" value="GERANYLGERANYL TRANSFERASE TYPE BETA SUBUNIT"/>
    <property type="match status" value="1"/>
</dbReference>
<comment type="similarity">
    <text evidence="2">Belongs to the protein prenyltransferase subunit beta family.</text>
</comment>
<evidence type="ECO:0000259" key="8">
    <source>
        <dbReference type="Pfam" id="PF00432"/>
    </source>
</evidence>
<dbReference type="OrthoDB" id="1874341at2759"/>
<evidence type="ECO:0000256" key="4">
    <source>
        <dbReference type="ARBA" id="ARBA00022679"/>
    </source>
</evidence>
<dbReference type="SUPFAM" id="SSF47072">
    <property type="entry name" value="Cysteine alpha-hairpin motif"/>
    <property type="match status" value="1"/>
</dbReference>
<protein>
    <recommendedName>
        <fullName evidence="8">Prenyltransferase alpha-alpha toroid domain-containing protein</fullName>
    </recommendedName>
</protein>
<keyword evidence="6" id="KW-0677">Repeat</keyword>
<dbReference type="InterPro" id="IPR009069">
    <property type="entry name" value="Cys_alpha_HP_mot_SF"/>
</dbReference>
<dbReference type="InterPro" id="IPR019183">
    <property type="entry name" value="NAA25_NatB_aux_su"/>
</dbReference>
<evidence type="ECO:0000256" key="5">
    <source>
        <dbReference type="ARBA" id="ARBA00022723"/>
    </source>
</evidence>
<dbReference type="EMBL" id="LKCN02000017">
    <property type="protein sequence ID" value="RCI09083.1"/>
    <property type="molecule type" value="Genomic_DNA"/>
</dbReference>
<comment type="caution">
    <text evidence="9">The sequence shown here is derived from an EMBL/GenBank/DDBJ whole genome shotgun (WGS) entry which is preliminary data.</text>
</comment>
<sequence length="1587" mass="174478">MPAQSMASPLPSVLDRAKHIGYWQRCQRTYLPSDYTSNDSSRLTLAFFIMAALDLLSAPPLTATGRASIRDWVLSLQHPHGGFCGSATHALCGQDAAKGSANLAATLFALLLLASAAESDEEAAAAFVGVERRKLLRWLRRLQRPDGSFGQVLWNGEPMGGSDTRHSYLASCIRWMLLGRGASEEDIDVDALVGHIRRGQTYDGGLAETSSHESHAGYAFCGIAALKMLDRPLFSSSQPGRGAAIDRGVGDRAALIDFLVQRQFRYLAREEELCATSEQENLIQSPLDSSDECSHVGYNGRWNKKADTCYCWWVAGTLDMLGGRALVNETPTRHYLLDITQHRIGGFSKSTGGPPDLFHSFLGLAALALLDEPGLKEMDVGLCCSRTLSRKVELAREGLLKVGGGEGIFNGDGFWDSVGFFRQPTETVGRKHQGKVQKASRRGPGFVCAAKRLRIEISKPKSEFLDPCQEAAQRSYKCLYRNGGDRTMCAQYFKAYRDCKEAWVRRLCLVLILESPSISSRIARAHVPRRTVPFAYLSTFPPPPPPPIFRSGLYKITVMVPNRPCPRLRNGVDLQLQTAFQDGNWPVAIRLAEKRARTSQDGYFEIVRACAESQLPDPSTKFAAVAVVDQLVRDEAVVRDVDALDLLEWATLDLMDEDDYVETLGPLRVRAVKASPKDRTAATRCLESCLLHWDLVSAQQIAAILDRSFPADRAFLFWNVTITHMLSIAAILDRSFPADRAFLFWNVTITHMLSTSTQCPPEKQKLYGMLALKQVERAAQLTEQASSTDQRPPRGIQTEQEIFLLYEIVETHGAAADLDKLLSSPVFGPVSQFRIGRKEPFLRAVAEYRRRSDWAAVFNLCHDCLSDADGNGQPTLLACDWRVWRHLIEAVAHLKGVRHDAPEAVQRLLLALVKSENMRPMYRRNVLLARVSVAFHIVSGDEADLQGDQPSSLRLQELIRYIHDQRASSACFDDIKDMMERLTGPAAQFIACRHVPFLADVETDETTAARLRLLSLKLRYFVSTCPLSATRIPGRRPTSACTICDTTFDGALCPCCLSSIGRDALGLHSALSKSTAGNPAAVDNEILPELALVVAFCNLRLAFNKDRPGYTTPPVSSSSSSSSSSSTKHLLRALFVLERQLRRAPKHASISLVLVQLHLLLGSAHMAREIWDGLAVKRTIADSLAPIFLDRLSTVAPALLSPSDSAGRLLVEMLQSHYEASLKLRMPRRLIDAFEAGNYSSVTQIPQWIEGIRTSCTRAMSLVEESRTERMLGLASKGVLNDARFQTMSDEVTLRSLVDYGSFPSWQCSSCEPLYCLLRIGPPPSNERLHLALLTEAFYDVLEHKGGGKGSAATGVGGTDQVFVSEMIAQLGHSMNKFLRGGRVVGCTAAEMLHYEAVGVLCALGSLCTASPRPSGLAETLRPLTESLRMAMESLLLLVEGGPEAGDGPEKTVSRFKALHRTALLRDTAVAVKLATRWILERNNNVLTKEAASYVEASAAAAAKALGRGREVVRELGGDVTTMTGRDGAARLRRWVLGAEGEGEGEGEEDSFVSMMRDEGVMEDSVVAELVGSWRKGVAGWQLVRWE</sequence>
<keyword evidence="5" id="KW-0479">Metal-binding</keyword>
<dbReference type="PROSITE" id="PS51808">
    <property type="entry name" value="CHCH"/>
    <property type="match status" value="1"/>
</dbReference>
<dbReference type="SUPFAM" id="SSF48239">
    <property type="entry name" value="Terpenoid cyclases/Protein prenyltransferases"/>
    <property type="match status" value="1"/>
</dbReference>
<evidence type="ECO:0000256" key="7">
    <source>
        <dbReference type="ARBA" id="ARBA00022833"/>
    </source>
</evidence>
<keyword evidence="7" id="KW-0862">Zinc</keyword>
<dbReference type="InterPro" id="IPR008930">
    <property type="entry name" value="Terpenoid_cyclase/PrenylTrfase"/>
</dbReference>
<dbReference type="GO" id="GO:0005953">
    <property type="term" value="C:CAAX-protein geranylgeranyltransferase complex"/>
    <property type="evidence" value="ECO:0007669"/>
    <property type="project" value="TreeGrafter"/>
</dbReference>
<organism evidence="9 10">
    <name type="scientific">Ophiocordyceps polyrhachis-furcata BCC 54312</name>
    <dbReference type="NCBI Taxonomy" id="1330021"/>
    <lineage>
        <taxon>Eukaryota</taxon>
        <taxon>Fungi</taxon>
        <taxon>Dikarya</taxon>
        <taxon>Ascomycota</taxon>
        <taxon>Pezizomycotina</taxon>
        <taxon>Sordariomycetes</taxon>
        <taxon>Hypocreomycetidae</taxon>
        <taxon>Hypocreales</taxon>
        <taxon>Ophiocordycipitaceae</taxon>
        <taxon>Ophiocordyceps</taxon>
    </lineage>
</organism>
<evidence type="ECO:0000313" key="9">
    <source>
        <dbReference type="EMBL" id="RCI09083.1"/>
    </source>
</evidence>
<dbReference type="Pfam" id="PF00432">
    <property type="entry name" value="Prenyltrans"/>
    <property type="match status" value="1"/>
</dbReference>
<evidence type="ECO:0000256" key="3">
    <source>
        <dbReference type="ARBA" id="ARBA00022602"/>
    </source>
</evidence>
<evidence type="ECO:0000256" key="6">
    <source>
        <dbReference type="ARBA" id="ARBA00022737"/>
    </source>
</evidence>
<proteinExistence type="inferred from homology"/>
<dbReference type="GO" id="GO:0004662">
    <property type="term" value="F:CAAX-protein geranylgeranyltransferase activity"/>
    <property type="evidence" value="ECO:0007669"/>
    <property type="project" value="TreeGrafter"/>
</dbReference>
<dbReference type="STRING" id="1330021.A0A367L3S3"/>
<dbReference type="InterPro" id="IPR045089">
    <property type="entry name" value="PGGT1B-like"/>
</dbReference>
<evidence type="ECO:0000256" key="2">
    <source>
        <dbReference type="ARBA" id="ARBA00010497"/>
    </source>
</evidence>
<evidence type="ECO:0000256" key="1">
    <source>
        <dbReference type="ARBA" id="ARBA00001947"/>
    </source>
</evidence>
<keyword evidence="10" id="KW-1185">Reference proteome</keyword>
<dbReference type="GO" id="GO:0046872">
    <property type="term" value="F:metal ion binding"/>
    <property type="evidence" value="ECO:0007669"/>
    <property type="project" value="UniProtKB-KW"/>
</dbReference>
<dbReference type="Pfam" id="PF09797">
    <property type="entry name" value="NatB_MDM20"/>
    <property type="match status" value="1"/>
</dbReference>
<name>A0A367L3S3_9HYPO</name>
<evidence type="ECO:0000313" key="10">
    <source>
        <dbReference type="Proteomes" id="UP000253664"/>
    </source>
</evidence>
<dbReference type="Gene3D" id="1.50.10.20">
    <property type="match status" value="1"/>
</dbReference>
<dbReference type="Proteomes" id="UP000253664">
    <property type="component" value="Unassembled WGS sequence"/>
</dbReference>
<feature type="domain" description="Prenyltransferase alpha-alpha toroid" evidence="8">
    <location>
        <begin position="14"/>
        <end position="383"/>
    </location>
</feature>
<comment type="cofactor">
    <cofactor evidence="1">
        <name>Zn(2+)</name>
        <dbReference type="ChEBI" id="CHEBI:29105"/>
    </cofactor>
</comment>
<gene>
    <name evidence="9" type="ORF">L249_5125</name>
</gene>
<dbReference type="InterPro" id="IPR001330">
    <property type="entry name" value="Prenyltrans"/>
</dbReference>